<feature type="transmembrane region" description="Helical" evidence="10">
    <location>
        <begin position="736"/>
        <end position="756"/>
    </location>
</feature>
<dbReference type="PANTHER" id="PTHR10877:SF150">
    <property type="entry name" value="REJ DOMAIN-CONTAINING PROTEIN"/>
    <property type="match status" value="1"/>
</dbReference>
<evidence type="ECO:0000256" key="1">
    <source>
        <dbReference type="ARBA" id="ARBA00004141"/>
    </source>
</evidence>
<dbReference type="EMBL" id="MU826828">
    <property type="protein sequence ID" value="KAJ7374353.1"/>
    <property type="molecule type" value="Genomic_DNA"/>
</dbReference>
<dbReference type="Proteomes" id="UP001163046">
    <property type="component" value="Unassembled WGS sequence"/>
</dbReference>
<dbReference type="Pfam" id="PF08016">
    <property type="entry name" value="PKD_channel"/>
    <property type="match status" value="1"/>
</dbReference>
<feature type="transmembrane region" description="Helical" evidence="10">
    <location>
        <begin position="642"/>
        <end position="662"/>
    </location>
</feature>
<evidence type="ECO:0000256" key="6">
    <source>
        <dbReference type="ARBA" id="ARBA00023136"/>
    </source>
</evidence>
<protein>
    <recommendedName>
        <fullName evidence="11">PLAT domain-containing protein</fullName>
    </recommendedName>
</protein>
<feature type="transmembrane region" description="Helical" evidence="10">
    <location>
        <begin position="361"/>
        <end position="381"/>
    </location>
</feature>
<comment type="caution">
    <text evidence="12">The sequence shown here is derived from an EMBL/GenBank/DDBJ whole genome shotgun (WGS) entry which is preliminary data.</text>
</comment>
<dbReference type="GO" id="GO:0050982">
    <property type="term" value="P:detection of mechanical stimulus"/>
    <property type="evidence" value="ECO:0007669"/>
    <property type="project" value="TreeGrafter"/>
</dbReference>
<keyword evidence="13" id="KW-1185">Reference proteome</keyword>
<feature type="domain" description="PLAT" evidence="11">
    <location>
        <begin position="10"/>
        <end position="131"/>
    </location>
</feature>
<evidence type="ECO:0000313" key="12">
    <source>
        <dbReference type="EMBL" id="KAJ7374353.1"/>
    </source>
</evidence>
<evidence type="ECO:0000256" key="7">
    <source>
        <dbReference type="ARBA" id="ARBA00023180"/>
    </source>
</evidence>
<organism evidence="12 13">
    <name type="scientific">Desmophyllum pertusum</name>
    <dbReference type="NCBI Taxonomy" id="174260"/>
    <lineage>
        <taxon>Eukaryota</taxon>
        <taxon>Metazoa</taxon>
        <taxon>Cnidaria</taxon>
        <taxon>Anthozoa</taxon>
        <taxon>Hexacorallia</taxon>
        <taxon>Scleractinia</taxon>
        <taxon>Caryophylliina</taxon>
        <taxon>Caryophylliidae</taxon>
        <taxon>Desmophyllum</taxon>
    </lineage>
</organism>
<dbReference type="PRINTS" id="PR01433">
    <property type="entry name" value="POLYCYSTIN2"/>
</dbReference>
<dbReference type="Pfam" id="PF01477">
    <property type="entry name" value="PLAT"/>
    <property type="match status" value="1"/>
</dbReference>
<dbReference type="SMART" id="SM00308">
    <property type="entry name" value="LH2"/>
    <property type="match status" value="1"/>
</dbReference>
<keyword evidence="7" id="KW-0325">Glycoprotein</keyword>
<evidence type="ECO:0000256" key="10">
    <source>
        <dbReference type="SAM" id="Phobius"/>
    </source>
</evidence>
<dbReference type="AlphaFoldDB" id="A0A9X0CU68"/>
<dbReference type="InterPro" id="IPR013122">
    <property type="entry name" value="PKD1_2_channel"/>
</dbReference>
<keyword evidence="5 10" id="KW-1133">Transmembrane helix</keyword>
<evidence type="ECO:0000256" key="9">
    <source>
        <dbReference type="PROSITE-ProRule" id="PRU00152"/>
    </source>
</evidence>
<comment type="subcellular location">
    <subcellularLocation>
        <location evidence="1">Membrane</location>
        <topology evidence="1">Multi-pass membrane protein</topology>
    </subcellularLocation>
</comment>
<evidence type="ECO:0000256" key="3">
    <source>
        <dbReference type="ARBA" id="ARBA00022692"/>
    </source>
</evidence>
<dbReference type="Gene3D" id="1.10.287.70">
    <property type="match status" value="1"/>
</dbReference>
<dbReference type="PANTHER" id="PTHR10877">
    <property type="entry name" value="POLYCYSTIN FAMILY MEMBER"/>
    <property type="match status" value="1"/>
</dbReference>
<dbReference type="OrthoDB" id="6779628at2759"/>
<keyword evidence="3 10" id="KW-0812">Transmembrane</keyword>
<feature type="transmembrane region" description="Helical" evidence="10">
    <location>
        <begin position="603"/>
        <end position="621"/>
    </location>
</feature>
<feature type="transmembrane region" description="Helical" evidence="10">
    <location>
        <begin position="244"/>
        <end position="269"/>
    </location>
</feature>
<keyword evidence="4" id="KW-0732">Signal</keyword>
<dbReference type="InterPro" id="IPR001024">
    <property type="entry name" value="PLAT/LH2_dom"/>
</dbReference>
<dbReference type="InterPro" id="IPR046791">
    <property type="entry name" value="Polycystin_dom"/>
</dbReference>
<reference evidence="12" key="1">
    <citation type="submission" date="2023-01" db="EMBL/GenBank/DDBJ databases">
        <title>Genome assembly of the deep-sea coral Lophelia pertusa.</title>
        <authorList>
            <person name="Herrera S."/>
            <person name="Cordes E."/>
        </authorList>
    </citation>
    <scope>NUCLEOTIDE SEQUENCE</scope>
    <source>
        <strain evidence="12">USNM1676648</strain>
        <tissue evidence="12">Polyp</tissue>
    </source>
</reference>
<dbReference type="GO" id="GO:0005262">
    <property type="term" value="F:calcium channel activity"/>
    <property type="evidence" value="ECO:0007669"/>
    <property type="project" value="TreeGrafter"/>
</dbReference>
<evidence type="ECO:0000313" key="13">
    <source>
        <dbReference type="Proteomes" id="UP001163046"/>
    </source>
</evidence>
<feature type="transmembrane region" description="Helical" evidence="10">
    <location>
        <begin position="212"/>
        <end position="232"/>
    </location>
</feature>
<evidence type="ECO:0000256" key="5">
    <source>
        <dbReference type="ARBA" id="ARBA00022989"/>
    </source>
</evidence>
<dbReference type="PROSITE" id="PS50095">
    <property type="entry name" value="PLAT"/>
    <property type="match status" value="1"/>
</dbReference>
<accession>A0A9X0CU68</accession>
<sequence length="973" mass="110453">MIFASESASYRYELCIKTGVWPGSFTTANTSFIIYGVEGNSGRIQIPQDISTGSKHIFARGTEEKFTFVLDQDLGDIKALRVCHDNSGNDPSWFLEDITITTPSSEGSCTFLFGMWLNLKKESSCNELLRNPSRSAPNITTIALKELFLDGHLWLSVLTKAPGNCFTRVQRITSCLCLLFSAMAANAAFYYLGTKHFQTISIGPMKFSARQAIAGIQSSLLILPVHIIILLFKKSSARLQERLWRWLLYITWGLCCAIIATSAGVTISYSLMWGSDKSQEWVSSVAVSFLQDILMVQPFKCLLLASLTVMFSRCKGKKVGFPFRQHDGVIPDKKVTNISMKPTELSKLRKESDSRARRRSMIAQTCFYLAFYVVVGVLAYGNRDSSRYLLSKSFDYQMQRFEKVQSPRSFWNWLNESLIPYVYSSHYQKTSQQSDELRSTLIGMPRLRQLRSRKVPCPGYISTWWQQSCYDSYSQDKEFREPFQPNQVTSPFQFKQCPLPWLYRTAEELNSSSKWGQHAWYGGGGYSADLGYDEKTARSIASLLQSENWIDRQTRAVIVEFSVFNPTSNILAVCSFFFEQLQTGQANVFKRIDTISLYNTDSILQVFRGLCVVIFIVMVFIKFGENLVTAVRQRRHYFCSTWNWVELGHVISSILVLVFSFLKSYHTSMSVRNIQQNIFATINFQTSVLWVDVENSSLAVLTFLTTVKLLHLTYYNMYTRVFARSLRIWMRNLPSFMFVLAIIFLAFLLTGISIFGSSIGRYSSFWSAFSFQFEIVLGKVKERPIKELTDVNVAVGHIFVTALLVSITIMLMNFFISTLNDAVNEAKTLELEQETDQQTFEDKSLGCTSGVNDSNDEIVTAKTGENKSLGCTSGVNDNNEEIATASDNQEKKHDITGEQGEAKPKLKSCLVNKSFPESKIYTLLDKKLAEVLESIDAVFDDGINTSDPSKKLKNREKRVRINEVAIEIPCDDK</sequence>
<dbReference type="Gene3D" id="2.60.60.20">
    <property type="entry name" value="PLAT/LH2 domain"/>
    <property type="match status" value="1"/>
</dbReference>
<evidence type="ECO:0000259" key="11">
    <source>
        <dbReference type="PROSITE" id="PS50095"/>
    </source>
</evidence>
<gene>
    <name evidence="12" type="ORF">OS493_007442</name>
</gene>
<dbReference type="GO" id="GO:0016020">
    <property type="term" value="C:membrane"/>
    <property type="evidence" value="ECO:0007669"/>
    <property type="project" value="UniProtKB-SubCell"/>
</dbReference>
<feature type="transmembrane region" description="Helical" evidence="10">
    <location>
        <begin position="792"/>
        <end position="816"/>
    </location>
</feature>
<feature type="transmembrane region" description="Helical" evidence="10">
    <location>
        <begin position="289"/>
        <end position="311"/>
    </location>
</feature>
<dbReference type="Pfam" id="PF20519">
    <property type="entry name" value="Polycystin_dom"/>
    <property type="match status" value="1"/>
</dbReference>
<keyword evidence="6 10" id="KW-0472">Membrane</keyword>
<dbReference type="GO" id="GO:0005509">
    <property type="term" value="F:calcium ion binding"/>
    <property type="evidence" value="ECO:0007669"/>
    <property type="project" value="InterPro"/>
</dbReference>
<name>A0A9X0CU68_9CNID</name>
<evidence type="ECO:0000256" key="8">
    <source>
        <dbReference type="PIRSR" id="PIRSR603915-2"/>
    </source>
</evidence>
<feature type="transmembrane region" description="Helical" evidence="10">
    <location>
        <begin position="172"/>
        <end position="192"/>
    </location>
</feature>
<dbReference type="InterPro" id="IPR003915">
    <property type="entry name" value="PKD_2"/>
</dbReference>
<dbReference type="InterPro" id="IPR051223">
    <property type="entry name" value="Polycystin"/>
</dbReference>
<evidence type="ECO:0000256" key="2">
    <source>
        <dbReference type="ARBA" id="ARBA00007200"/>
    </source>
</evidence>
<dbReference type="SUPFAM" id="SSF49723">
    <property type="entry name" value="Lipase/lipooxygenase domain (PLAT/LH2 domain)"/>
    <property type="match status" value="1"/>
</dbReference>
<dbReference type="InterPro" id="IPR036392">
    <property type="entry name" value="PLAT/LH2_dom_sf"/>
</dbReference>
<comment type="caution">
    <text evidence="9">Lacks conserved residue(s) required for the propagation of feature annotation.</text>
</comment>
<feature type="transmembrane region" description="Helical" evidence="10">
    <location>
        <begin position="696"/>
        <end position="715"/>
    </location>
</feature>
<evidence type="ECO:0000256" key="4">
    <source>
        <dbReference type="ARBA" id="ARBA00022729"/>
    </source>
</evidence>
<comment type="similarity">
    <text evidence="2">Belongs to the polycystin family.</text>
</comment>
<feature type="disulfide bond" evidence="8">
    <location>
        <begin position="457"/>
        <end position="469"/>
    </location>
</feature>
<proteinExistence type="inferred from homology"/>